<dbReference type="InterPro" id="IPR036188">
    <property type="entry name" value="FAD/NAD-bd_sf"/>
</dbReference>
<dbReference type="InterPro" id="IPR050631">
    <property type="entry name" value="PheA/TfdB_FAD_monoxygenase"/>
</dbReference>
<dbReference type="Gene3D" id="3.30.9.10">
    <property type="entry name" value="D-Amino Acid Oxidase, subunit A, domain 2"/>
    <property type="match status" value="1"/>
</dbReference>
<dbReference type="Gene3D" id="3.40.30.120">
    <property type="match status" value="1"/>
</dbReference>
<dbReference type="PRINTS" id="PR00420">
    <property type="entry name" value="RNGMNOXGNASE"/>
</dbReference>
<dbReference type="PANTHER" id="PTHR43476">
    <property type="entry name" value="3-(3-HYDROXY-PHENYL)PROPIONATE/3-HYDROXYCINNAMIC ACID HYDROXYLASE"/>
    <property type="match status" value="1"/>
</dbReference>
<sequence>MIHFPVDVASFEDHPEDFDAILVGCGPTGATLANRLRAQGYRVAVFDREKEVFPAPRAMLIDDESERIFGDLGVLERMRAADLILFDSHRFIDGRHRMLADLRPLESGLSVGWMFHQPTFERLLREQFDDGVGVSAFFGFDVVGVVNSADGAQVYAVDAESGQGRRYRSRYVVGCDGGASIVRRSMGVARTDFGFSQSWVVVDAVVHDQGFFDSLREGSEFMCRPGRAAVFVKGCRRHLRFDFQVDPVEGKTDWSAEAREHVAGYLDPGKLRIIRVAPYQWYAGMPQRWRAGRLLLAGDAAHQTPPFAGQGLNMGLRDAMNLAFKLDLVLSGRAPDTLLDTYEQERWDNCAEVIKGAVRVGRLVTGASLLARTSRAIVLFALRHSKTLVRARANADLRKQPYRAGLVGGGHRLAGTPMVNPRVVADGVTRSLDRVTGAEFTLLCLHRPRGAATEEFVRRFGGRVVVLGERVTDADGELAAWFRSHRVDAVLVRPDRYIFDAGDDPDALATALIGAIGVATASGHRQTR</sequence>
<evidence type="ECO:0000313" key="3">
    <source>
        <dbReference type="EMBL" id="MFC4377751.1"/>
    </source>
</evidence>
<keyword evidence="4" id="KW-1185">Reference proteome</keyword>
<dbReference type="EC" id="1.14.13.127" evidence="3"/>
<gene>
    <name evidence="3" type="ORF">ACFO5K_27100</name>
</gene>
<name>A0ABV8VNW3_9NOCA</name>
<dbReference type="Pfam" id="PF01494">
    <property type="entry name" value="FAD_binding_3"/>
    <property type="match status" value="1"/>
</dbReference>
<organism evidence="3 4">
    <name type="scientific">Nocardia halotolerans</name>
    <dbReference type="NCBI Taxonomy" id="1755878"/>
    <lineage>
        <taxon>Bacteria</taxon>
        <taxon>Bacillati</taxon>
        <taxon>Actinomycetota</taxon>
        <taxon>Actinomycetes</taxon>
        <taxon>Mycobacteriales</taxon>
        <taxon>Nocardiaceae</taxon>
        <taxon>Nocardia</taxon>
    </lineage>
</organism>
<dbReference type="PANTHER" id="PTHR43476:SF3">
    <property type="entry name" value="FAD-BINDING MONOOXYGENASE"/>
    <property type="match status" value="1"/>
</dbReference>
<proteinExistence type="predicted"/>
<keyword evidence="1 3" id="KW-0560">Oxidoreductase</keyword>
<evidence type="ECO:0000313" key="4">
    <source>
        <dbReference type="Proteomes" id="UP001595844"/>
    </source>
</evidence>
<dbReference type="EMBL" id="JBHSDL010000042">
    <property type="protein sequence ID" value="MFC4377751.1"/>
    <property type="molecule type" value="Genomic_DNA"/>
</dbReference>
<dbReference type="Pfam" id="PF21274">
    <property type="entry name" value="Rng_hyd_C"/>
    <property type="match status" value="1"/>
</dbReference>
<dbReference type="InterPro" id="IPR002938">
    <property type="entry name" value="FAD-bd"/>
</dbReference>
<evidence type="ECO:0000256" key="1">
    <source>
        <dbReference type="ARBA" id="ARBA00023002"/>
    </source>
</evidence>
<comment type="caution">
    <text evidence="3">The sequence shown here is derived from an EMBL/GenBank/DDBJ whole genome shotgun (WGS) entry which is preliminary data.</text>
</comment>
<feature type="domain" description="FAD-binding" evidence="2">
    <location>
        <begin position="19"/>
        <end position="354"/>
    </location>
</feature>
<dbReference type="RefSeq" id="WP_378568749.1">
    <property type="nucleotide sequence ID" value="NZ_JBHSDL010000042.1"/>
</dbReference>
<accession>A0ABV8VNW3</accession>
<dbReference type="Proteomes" id="UP001595844">
    <property type="component" value="Unassembled WGS sequence"/>
</dbReference>
<evidence type="ECO:0000259" key="2">
    <source>
        <dbReference type="Pfam" id="PF01494"/>
    </source>
</evidence>
<reference evidence="4" key="1">
    <citation type="journal article" date="2019" name="Int. J. Syst. Evol. Microbiol.">
        <title>The Global Catalogue of Microorganisms (GCM) 10K type strain sequencing project: providing services to taxonomists for standard genome sequencing and annotation.</title>
        <authorList>
            <consortium name="The Broad Institute Genomics Platform"/>
            <consortium name="The Broad Institute Genome Sequencing Center for Infectious Disease"/>
            <person name="Wu L."/>
            <person name="Ma J."/>
        </authorList>
    </citation>
    <scope>NUCLEOTIDE SEQUENCE [LARGE SCALE GENOMIC DNA]</scope>
    <source>
        <strain evidence="4">IBRC-M 10490</strain>
    </source>
</reference>
<dbReference type="SUPFAM" id="SSF51905">
    <property type="entry name" value="FAD/NAD(P)-binding domain"/>
    <property type="match status" value="1"/>
</dbReference>
<dbReference type="NCBIfam" id="NF004829">
    <property type="entry name" value="PRK06183.1-3"/>
    <property type="match status" value="1"/>
</dbReference>
<dbReference type="Gene3D" id="3.50.50.60">
    <property type="entry name" value="FAD/NAD(P)-binding domain"/>
    <property type="match status" value="1"/>
</dbReference>
<protein>
    <submittedName>
        <fullName evidence="3">Bifunctional 3-(3-hydroxy-phenyl)propionate/3-hydroxycinnamic acid hydroxylase</fullName>
        <ecNumber evidence="3">1.14.13.127</ecNumber>
    </submittedName>
</protein>
<dbReference type="GO" id="GO:0008688">
    <property type="term" value="F:3-(3-hydroxyphenyl)propionate hydroxylase activity"/>
    <property type="evidence" value="ECO:0007669"/>
    <property type="project" value="UniProtKB-EC"/>
</dbReference>